<feature type="transmembrane region" description="Helical" evidence="1">
    <location>
        <begin position="49"/>
        <end position="67"/>
    </location>
</feature>
<organism evidence="2 3">
    <name type="scientific">Massilia genomosp. 1</name>
    <dbReference type="NCBI Taxonomy" id="2609280"/>
    <lineage>
        <taxon>Bacteria</taxon>
        <taxon>Pseudomonadati</taxon>
        <taxon>Pseudomonadota</taxon>
        <taxon>Betaproteobacteria</taxon>
        <taxon>Burkholderiales</taxon>
        <taxon>Oxalobacteraceae</taxon>
        <taxon>Telluria group</taxon>
        <taxon>Massilia</taxon>
    </lineage>
</organism>
<proteinExistence type="predicted"/>
<reference evidence="2 3" key="1">
    <citation type="submission" date="2019-10" db="EMBL/GenBank/DDBJ databases">
        <title>Taxonomy of Antarctic Massilia spp.: description of Massilia rubra sp. nov., Massilia aquatica sp. nov., Massilia mucilaginosa sp. nov., Massilia frigida sp. nov. isolated from streams, lakes and regoliths.</title>
        <authorList>
            <person name="Holochova P."/>
            <person name="Sedlacek I."/>
            <person name="Kralova S."/>
            <person name="Maslanova I."/>
            <person name="Busse H.-J."/>
            <person name="Stankova E."/>
            <person name="Vrbovska V."/>
            <person name="Kovarovic V."/>
            <person name="Bartak M."/>
            <person name="Svec P."/>
            <person name="Pantucek R."/>
        </authorList>
    </citation>
    <scope>NUCLEOTIDE SEQUENCE [LARGE SCALE GENOMIC DNA]</scope>
    <source>
        <strain evidence="2 3">CCM 8694</strain>
    </source>
</reference>
<protein>
    <submittedName>
        <fullName evidence="2">Uncharacterized protein</fullName>
    </submittedName>
</protein>
<comment type="caution">
    <text evidence="2">The sequence shown here is derived from an EMBL/GenBank/DDBJ whole genome shotgun (WGS) entry which is preliminary data.</text>
</comment>
<sequence>MIHPLATFRPRALMPPKIIWMRVNRLLAWALIVSPLAQIALGTPFMRGLALDLVILLAHGALSLALFGMPKSATRRFNVALHVFGRKTRDLSPRNTFLLSGHRLGLTFLLGLLLFGLPLLPRSVLDAVVPVLIALFAWIVPGAALVFWPLLRVPLTLVQHLHPAIDLALRRWGMRSNAQDLAVMVVVVFFFVSFINLIR</sequence>
<dbReference type="RefSeq" id="WP_167236513.1">
    <property type="nucleotide sequence ID" value="NZ_WHJF01000016.1"/>
</dbReference>
<feature type="transmembrane region" description="Helical" evidence="1">
    <location>
        <begin position="181"/>
        <end position="198"/>
    </location>
</feature>
<feature type="transmembrane region" description="Helical" evidence="1">
    <location>
        <begin position="127"/>
        <end position="151"/>
    </location>
</feature>
<keyword evidence="1" id="KW-0472">Membrane</keyword>
<evidence type="ECO:0000256" key="1">
    <source>
        <dbReference type="SAM" id="Phobius"/>
    </source>
</evidence>
<feature type="transmembrane region" description="Helical" evidence="1">
    <location>
        <begin position="104"/>
        <end position="121"/>
    </location>
</feature>
<keyword evidence="1" id="KW-0812">Transmembrane</keyword>
<gene>
    <name evidence="2" type="ORF">F1735_08385</name>
</gene>
<keyword evidence="3" id="KW-1185">Reference proteome</keyword>
<evidence type="ECO:0000313" key="3">
    <source>
        <dbReference type="Proteomes" id="UP000610594"/>
    </source>
</evidence>
<dbReference type="Proteomes" id="UP000610594">
    <property type="component" value="Unassembled WGS sequence"/>
</dbReference>
<accession>A0ABX0MJW4</accession>
<name>A0ABX0MJW4_9BURK</name>
<keyword evidence="1" id="KW-1133">Transmembrane helix</keyword>
<dbReference type="EMBL" id="WHJF01000016">
    <property type="protein sequence ID" value="NHZ62322.1"/>
    <property type="molecule type" value="Genomic_DNA"/>
</dbReference>
<evidence type="ECO:0000313" key="2">
    <source>
        <dbReference type="EMBL" id="NHZ62322.1"/>
    </source>
</evidence>